<protein>
    <submittedName>
        <fullName evidence="2">Membrane protein</fullName>
    </submittedName>
</protein>
<evidence type="ECO:0000313" key="2">
    <source>
        <dbReference type="EMBL" id="MBM7658691.1"/>
    </source>
</evidence>
<dbReference type="EMBL" id="JAFBEV010000021">
    <property type="protein sequence ID" value="MBM7658691.1"/>
    <property type="molecule type" value="Genomic_DNA"/>
</dbReference>
<organism evidence="2 3">
    <name type="scientific">Sporolactobacillus spathodeae</name>
    <dbReference type="NCBI Taxonomy" id="1465502"/>
    <lineage>
        <taxon>Bacteria</taxon>
        <taxon>Bacillati</taxon>
        <taxon>Bacillota</taxon>
        <taxon>Bacilli</taxon>
        <taxon>Bacillales</taxon>
        <taxon>Sporolactobacillaceae</taxon>
        <taxon>Sporolactobacillus</taxon>
    </lineage>
</organism>
<evidence type="ECO:0000256" key="1">
    <source>
        <dbReference type="SAM" id="Phobius"/>
    </source>
</evidence>
<feature type="transmembrane region" description="Helical" evidence="1">
    <location>
        <begin position="42"/>
        <end position="61"/>
    </location>
</feature>
<gene>
    <name evidence="2" type="ORF">JOC27_002153</name>
</gene>
<proteinExistence type="predicted"/>
<accession>A0ABS2QAT1</accession>
<sequence length="120" mass="13878">MNRKTEFILIVIPAVWQTLILALLAIVPVLTRHYYSFTYQPTLWLVMIHLFTALFLWIAAFEVKRDKRVWGLFVLAVGVLLSVYDYFNFVVNILLVIAGVMVLFHHAKPQINSERGKSGE</sequence>
<evidence type="ECO:0000313" key="3">
    <source>
        <dbReference type="Proteomes" id="UP000823201"/>
    </source>
</evidence>
<feature type="transmembrane region" description="Helical" evidence="1">
    <location>
        <begin position="68"/>
        <end position="84"/>
    </location>
</feature>
<dbReference type="RefSeq" id="WP_205007246.1">
    <property type="nucleotide sequence ID" value="NZ_CBCRXA010000021.1"/>
</dbReference>
<comment type="caution">
    <text evidence="2">The sequence shown here is derived from an EMBL/GenBank/DDBJ whole genome shotgun (WGS) entry which is preliminary data.</text>
</comment>
<keyword evidence="3" id="KW-1185">Reference proteome</keyword>
<reference evidence="2 3" key="1">
    <citation type="submission" date="2021-01" db="EMBL/GenBank/DDBJ databases">
        <title>Genomic Encyclopedia of Type Strains, Phase IV (KMG-IV): sequencing the most valuable type-strain genomes for metagenomic binning, comparative biology and taxonomic classification.</title>
        <authorList>
            <person name="Goeker M."/>
        </authorList>
    </citation>
    <scope>NUCLEOTIDE SEQUENCE [LARGE SCALE GENOMIC DNA]</scope>
    <source>
        <strain evidence="2 3">DSM 100968</strain>
    </source>
</reference>
<keyword evidence="1" id="KW-0472">Membrane</keyword>
<dbReference type="Proteomes" id="UP000823201">
    <property type="component" value="Unassembled WGS sequence"/>
</dbReference>
<keyword evidence="1" id="KW-0812">Transmembrane</keyword>
<feature type="transmembrane region" description="Helical" evidence="1">
    <location>
        <begin position="7"/>
        <end position="30"/>
    </location>
</feature>
<name>A0ABS2QAT1_9BACL</name>
<keyword evidence="1" id="KW-1133">Transmembrane helix</keyword>